<name>A0A0G0FJU8_9BACT</name>
<protein>
    <submittedName>
        <fullName evidence="1">Uncharacterized protein</fullName>
    </submittedName>
</protein>
<evidence type="ECO:0000313" key="2">
    <source>
        <dbReference type="Proteomes" id="UP000034316"/>
    </source>
</evidence>
<comment type="caution">
    <text evidence="1">The sequence shown here is derived from an EMBL/GenBank/DDBJ whole genome shotgun (WGS) entry which is preliminary data.</text>
</comment>
<reference evidence="1 2" key="1">
    <citation type="journal article" date="2015" name="Nature">
        <title>rRNA introns, odd ribosomes, and small enigmatic genomes across a large radiation of phyla.</title>
        <authorList>
            <person name="Brown C.T."/>
            <person name="Hug L.A."/>
            <person name="Thomas B.C."/>
            <person name="Sharon I."/>
            <person name="Castelle C.J."/>
            <person name="Singh A."/>
            <person name="Wilkins M.J."/>
            <person name="Williams K.H."/>
            <person name="Banfield J.F."/>
        </authorList>
    </citation>
    <scope>NUCLEOTIDE SEQUENCE [LARGE SCALE GENOMIC DNA]</scope>
</reference>
<sequence>MNKFLITGGCGFTPVKQLTGLQNYILSRRALFTGRAEINHFNYLRRIL</sequence>
<gene>
    <name evidence="1" type="ORF">UR93_C0034G0007</name>
</gene>
<accession>A0A0G0FJU8</accession>
<proteinExistence type="predicted"/>
<organism evidence="1 2">
    <name type="scientific">Berkelbacteria bacterium GW2011_GWA2_35_9</name>
    <dbReference type="NCBI Taxonomy" id="1618333"/>
    <lineage>
        <taxon>Bacteria</taxon>
        <taxon>Candidatus Berkelbacteria</taxon>
    </lineage>
</organism>
<dbReference type="EMBL" id="LBRB01000034">
    <property type="protein sequence ID" value="KKP87730.1"/>
    <property type="molecule type" value="Genomic_DNA"/>
</dbReference>
<dbReference type="AlphaFoldDB" id="A0A0G0FJU8"/>
<dbReference type="Proteomes" id="UP000034316">
    <property type="component" value="Unassembled WGS sequence"/>
</dbReference>
<dbReference type="STRING" id="1618333.UR93_C0034G0007"/>
<evidence type="ECO:0000313" key="1">
    <source>
        <dbReference type="EMBL" id="KKP87730.1"/>
    </source>
</evidence>